<dbReference type="SFLD" id="SFLDF00288">
    <property type="entry name" value="HemN-like__clustered_with_nucl"/>
    <property type="match status" value="1"/>
</dbReference>
<keyword evidence="2" id="KW-0143">Chaperone</keyword>
<dbReference type="InterPro" id="IPR007197">
    <property type="entry name" value="rSAM"/>
</dbReference>
<organism evidence="4 5">
    <name type="scientific">Thermodesulfobacterium geofontis</name>
    <dbReference type="NCBI Taxonomy" id="1295609"/>
    <lineage>
        <taxon>Bacteria</taxon>
        <taxon>Pseudomonadati</taxon>
        <taxon>Thermodesulfobacteriota</taxon>
        <taxon>Thermodesulfobacteria</taxon>
        <taxon>Thermodesulfobacteriales</taxon>
        <taxon>Thermodesulfobacteriaceae</taxon>
        <taxon>Thermodesulfobacterium</taxon>
    </lineage>
</organism>
<keyword evidence="2" id="KW-0408">Iron</keyword>
<proteinExistence type="inferred from homology"/>
<dbReference type="SFLD" id="SFLDG01065">
    <property type="entry name" value="anaerobic_coproporphyrinogen-I"/>
    <property type="match status" value="1"/>
</dbReference>
<comment type="function">
    <text evidence="2">Probably acts as a heme chaperone, transferring heme to an unknown acceptor. Binds one molecule of heme per monomer, possibly covalently. Binds 1 [4Fe-4S] cluster. The cluster is coordinated with 3 cysteines and an exchangeable S-adenosyl-L-methionine.</text>
</comment>
<dbReference type="Proteomes" id="UP000235619">
    <property type="component" value="Unassembled WGS sequence"/>
</dbReference>
<dbReference type="GO" id="GO:0005737">
    <property type="term" value="C:cytoplasm"/>
    <property type="evidence" value="ECO:0007669"/>
    <property type="project" value="UniProtKB-SubCell"/>
</dbReference>
<evidence type="ECO:0000313" key="5">
    <source>
        <dbReference type="Proteomes" id="UP000235619"/>
    </source>
</evidence>
<gene>
    <name evidence="4" type="ORF">C0169_02445</name>
</gene>
<protein>
    <recommendedName>
        <fullName evidence="2">Heme chaperone HemW</fullName>
    </recommendedName>
</protein>
<evidence type="ECO:0000259" key="3">
    <source>
        <dbReference type="PROSITE" id="PS51918"/>
    </source>
</evidence>
<dbReference type="GO" id="GO:0004109">
    <property type="term" value="F:coproporphyrinogen oxidase activity"/>
    <property type="evidence" value="ECO:0007669"/>
    <property type="project" value="InterPro"/>
</dbReference>
<evidence type="ECO:0000313" key="4">
    <source>
        <dbReference type="EMBL" id="PMP97647.1"/>
    </source>
</evidence>
<dbReference type="InterPro" id="IPR034505">
    <property type="entry name" value="Coproporphyrinogen-III_oxidase"/>
</dbReference>
<accession>A0A2N7QFL5</accession>
<dbReference type="Pfam" id="PF04055">
    <property type="entry name" value="Radical_SAM"/>
    <property type="match status" value="1"/>
</dbReference>
<dbReference type="PROSITE" id="PS51918">
    <property type="entry name" value="RADICAL_SAM"/>
    <property type="match status" value="1"/>
</dbReference>
<keyword evidence="2" id="KW-0479">Metal-binding</keyword>
<dbReference type="GO" id="GO:0051539">
    <property type="term" value="F:4 iron, 4 sulfur cluster binding"/>
    <property type="evidence" value="ECO:0007669"/>
    <property type="project" value="UniProtKB-UniRule"/>
</dbReference>
<evidence type="ECO:0000256" key="1">
    <source>
        <dbReference type="ARBA" id="ARBA00006100"/>
    </source>
</evidence>
<keyword evidence="2" id="KW-0004">4Fe-4S</keyword>
<dbReference type="SFLD" id="SFLDG01082">
    <property type="entry name" value="B12-binding_domain_containing"/>
    <property type="match status" value="1"/>
</dbReference>
<dbReference type="InterPro" id="IPR004559">
    <property type="entry name" value="HemW-like"/>
</dbReference>
<keyword evidence="2" id="KW-0949">S-adenosyl-L-methionine</keyword>
<name>A0A2N7QFL5_9BACT</name>
<reference evidence="4 5" key="1">
    <citation type="submission" date="2018-01" db="EMBL/GenBank/DDBJ databases">
        <title>Metagenomic assembled genomes from two thermal pools in the Uzon Caldera, Kamchatka, Russia.</title>
        <authorList>
            <person name="Wilkins L."/>
            <person name="Ettinger C."/>
        </authorList>
    </citation>
    <scope>NUCLEOTIDE SEQUENCE [LARGE SCALE GENOMIC DNA]</scope>
    <source>
        <strain evidence="4">ARK-04</strain>
    </source>
</reference>
<dbReference type="SMART" id="SM00729">
    <property type="entry name" value="Elp3"/>
    <property type="match status" value="1"/>
</dbReference>
<dbReference type="GO" id="GO:0046872">
    <property type="term" value="F:metal ion binding"/>
    <property type="evidence" value="ECO:0007669"/>
    <property type="project" value="UniProtKB-UniRule"/>
</dbReference>
<dbReference type="InterPro" id="IPR010723">
    <property type="entry name" value="HemN_C"/>
</dbReference>
<dbReference type="AlphaFoldDB" id="A0A2N7QFL5"/>
<dbReference type="InterPro" id="IPR058240">
    <property type="entry name" value="rSAM_sf"/>
</dbReference>
<dbReference type="EMBL" id="PNJD01000149">
    <property type="protein sequence ID" value="PMP97647.1"/>
    <property type="molecule type" value="Genomic_DNA"/>
</dbReference>
<dbReference type="PANTHER" id="PTHR13932">
    <property type="entry name" value="COPROPORPHYRINIGEN III OXIDASE"/>
    <property type="match status" value="1"/>
</dbReference>
<keyword evidence="2" id="KW-0411">Iron-sulfur</keyword>
<comment type="subcellular location">
    <subcellularLocation>
        <location evidence="2">Cytoplasm</location>
    </subcellularLocation>
</comment>
<sequence>MEKISSGLYLHVPFCLKKCPYCDFYSLSIKVSKYLENKYLKAIKRELSLLKSFLEEKFEIKSLSFITFYAGGGTPSLLSPHFYEDLFNFLVKNFKFSPKELTIEANPETLTLEKTKAFYEIGFNRISLGVQSFSQRGLKFLGRLHNLRDIFKALEFILKSGFKNFSLDFIFGWKGQGEKTLKKEILKALEYKPPHLSFYELTLEKGTVFYQIFKGKKYWIKEERLLNLYKIIEETLKINGYERYEISNYALAGFKCKHNLIYWELKPYLGLGPSAVSRVENLRWKNPKDLNYYFESLLKENKLPLKIVENLDNCEFAKEYIFMGLRLQEGISLKKLKKKYNYSLSEEILDTLIKEKLIERKNKKIRLTFEGKLLHNQIVLLLWRSLYN</sequence>
<dbReference type="NCBIfam" id="TIGR00539">
    <property type="entry name" value="hemN_rel"/>
    <property type="match status" value="1"/>
</dbReference>
<dbReference type="InterPro" id="IPR006638">
    <property type="entry name" value="Elp3/MiaA/NifB-like_rSAM"/>
</dbReference>
<feature type="domain" description="Radical SAM core" evidence="3">
    <location>
        <begin position="1"/>
        <end position="242"/>
    </location>
</feature>
<keyword evidence="2" id="KW-0349">Heme</keyword>
<evidence type="ECO:0000256" key="2">
    <source>
        <dbReference type="RuleBase" id="RU364116"/>
    </source>
</evidence>
<comment type="similarity">
    <text evidence="1">Belongs to the anaerobic coproporphyrinogen-III oxidase family. HemW subfamily.</text>
</comment>
<dbReference type="SFLD" id="SFLDF00562">
    <property type="entry name" value="HemN-like__clustered_with_heat"/>
    <property type="match status" value="1"/>
</dbReference>
<keyword evidence="2" id="KW-0963">Cytoplasm</keyword>
<dbReference type="GO" id="GO:0006779">
    <property type="term" value="P:porphyrin-containing compound biosynthetic process"/>
    <property type="evidence" value="ECO:0007669"/>
    <property type="project" value="InterPro"/>
</dbReference>
<dbReference type="SUPFAM" id="SSF102114">
    <property type="entry name" value="Radical SAM enzymes"/>
    <property type="match status" value="1"/>
</dbReference>
<dbReference type="PANTHER" id="PTHR13932:SF5">
    <property type="entry name" value="RADICAL S-ADENOSYL METHIONINE DOMAIN-CONTAINING PROTEIN 1, MITOCHONDRIAL"/>
    <property type="match status" value="1"/>
</dbReference>
<dbReference type="Gene3D" id="3.30.750.200">
    <property type="match status" value="1"/>
</dbReference>
<dbReference type="SFLD" id="SFLDS00029">
    <property type="entry name" value="Radical_SAM"/>
    <property type="match status" value="1"/>
</dbReference>
<comment type="caution">
    <text evidence="4">The sequence shown here is derived from an EMBL/GenBank/DDBJ whole genome shotgun (WGS) entry which is preliminary data.</text>
</comment>
<dbReference type="Pfam" id="PF06969">
    <property type="entry name" value="HemN_C"/>
    <property type="match status" value="1"/>
</dbReference>